<feature type="compositionally biased region" description="Basic residues" evidence="5">
    <location>
        <begin position="457"/>
        <end position="467"/>
    </location>
</feature>
<feature type="transmembrane region" description="Helical" evidence="6">
    <location>
        <begin position="129"/>
        <end position="151"/>
    </location>
</feature>
<dbReference type="GeneID" id="108568394"/>
<feature type="transmembrane region" description="Helical" evidence="6">
    <location>
        <begin position="163"/>
        <end position="181"/>
    </location>
</feature>
<evidence type="ECO:0000313" key="8">
    <source>
        <dbReference type="Proteomes" id="UP000695000"/>
    </source>
</evidence>
<feature type="domain" description="Major facilitator superfamily (MFS) profile" evidence="7">
    <location>
        <begin position="1"/>
        <end position="413"/>
    </location>
</feature>
<feature type="transmembrane region" description="Helical" evidence="6">
    <location>
        <begin position="387"/>
        <end position="407"/>
    </location>
</feature>
<dbReference type="Gene3D" id="1.20.1250.20">
    <property type="entry name" value="MFS general substrate transporter like domains"/>
    <property type="match status" value="2"/>
</dbReference>
<dbReference type="Proteomes" id="UP000695000">
    <property type="component" value="Unplaced"/>
</dbReference>
<keyword evidence="4 6" id="KW-0472">Membrane</keyword>
<feature type="transmembrane region" description="Helical" evidence="6">
    <location>
        <begin position="40"/>
        <end position="60"/>
    </location>
</feature>
<dbReference type="PANTHER" id="PTHR11662">
    <property type="entry name" value="SOLUTE CARRIER FAMILY 17"/>
    <property type="match status" value="1"/>
</dbReference>
<dbReference type="InterPro" id="IPR020846">
    <property type="entry name" value="MFS_dom"/>
</dbReference>
<feature type="transmembrane region" description="Helical" evidence="6">
    <location>
        <begin position="297"/>
        <end position="315"/>
    </location>
</feature>
<feature type="transmembrane region" description="Helical" evidence="6">
    <location>
        <begin position="67"/>
        <end position="87"/>
    </location>
</feature>
<keyword evidence="2 6" id="KW-0812">Transmembrane</keyword>
<dbReference type="Pfam" id="PF07690">
    <property type="entry name" value="MFS_1"/>
    <property type="match status" value="1"/>
</dbReference>
<evidence type="ECO:0000313" key="9">
    <source>
        <dbReference type="RefSeq" id="XP_017784946.1"/>
    </source>
</evidence>
<evidence type="ECO:0000256" key="3">
    <source>
        <dbReference type="ARBA" id="ARBA00022989"/>
    </source>
</evidence>
<accession>A0ABM1NDP6</accession>
<feature type="transmembrane region" description="Helical" evidence="6">
    <location>
        <begin position="216"/>
        <end position="237"/>
    </location>
</feature>
<name>A0ABM1NDP6_NICVS</name>
<dbReference type="SUPFAM" id="SSF103473">
    <property type="entry name" value="MFS general substrate transporter"/>
    <property type="match status" value="1"/>
</dbReference>
<feature type="transmembrane region" description="Helical" evidence="6">
    <location>
        <begin position="99"/>
        <end position="122"/>
    </location>
</feature>
<feature type="region of interest" description="Disordered" evidence="5">
    <location>
        <begin position="444"/>
        <end position="467"/>
    </location>
</feature>
<dbReference type="RefSeq" id="XP_017784946.1">
    <property type="nucleotide sequence ID" value="XM_017929457.1"/>
</dbReference>
<proteinExistence type="predicted"/>
<dbReference type="InterPro" id="IPR050382">
    <property type="entry name" value="MFS_Na/Anion_cotransporter"/>
</dbReference>
<evidence type="ECO:0000256" key="1">
    <source>
        <dbReference type="ARBA" id="ARBA00004141"/>
    </source>
</evidence>
<organism evidence="8 9">
    <name type="scientific">Nicrophorus vespilloides</name>
    <name type="common">Boreal carrion beetle</name>
    <dbReference type="NCBI Taxonomy" id="110193"/>
    <lineage>
        <taxon>Eukaryota</taxon>
        <taxon>Metazoa</taxon>
        <taxon>Ecdysozoa</taxon>
        <taxon>Arthropoda</taxon>
        <taxon>Hexapoda</taxon>
        <taxon>Insecta</taxon>
        <taxon>Pterygota</taxon>
        <taxon>Neoptera</taxon>
        <taxon>Endopterygota</taxon>
        <taxon>Coleoptera</taxon>
        <taxon>Polyphaga</taxon>
        <taxon>Staphyliniformia</taxon>
        <taxon>Silphidae</taxon>
        <taxon>Nicrophorinae</taxon>
        <taxon>Nicrophorus</taxon>
    </lineage>
</organism>
<keyword evidence="3 6" id="KW-1133">Transmembrane helix</keyword>
<dbReference type="PROSITE" id="PS50850">
    <property type="entry name" value="MFS"/>
    <property type="match status" value="1"/>
</dbReference>
<reference evidence="9" key="1">
    <citation type="submission" date="2025-08" db="UniProtKB">
        <authorList>
            <consortium name="RefSeq"/>
        </authorList>
    </citation>
    <scope>IDENTIFICATION</scope>
    <source>
        <tissue evidence="9">Whole Larva</tissue>
    </source>
</reference>
<keyword evidence="8" id="KW-1185">Reference proteome</keyword>
<evidence type="ECO:0000259" key="7">
    <source>
        <dbReference type="PROSITE" id="PS50850"/>
    </source>
</evidence>
<feature type="transmembrane region" description="Helical" evidence="6">
    <location>
        <begin position="353"/>
        <end position="375"/>
    </location>
</feature>
<gene>
    <name evidence="9" type="primary">LOC108568394</name>
</gene>
<comment type="subcellular location">
    <subcellularLocation>
        <location evidence="1">Membrane</location>
        <topology evidence="1">Multi-pass membrane protein</topology>
    </subcellularLocation>
</comment>
<protein>
    <submittedName>
        <fullName evidence="9">Sialin-like</fullName>
    </submittedName>
</protein>
<feature type="transmembrane region" description="Helical" evidence="6">
    <location>
        <begin position="321"/>
        <end position="341"/>
    </location>
</feature>
<dbReference type="InterPro" id="IPR036259">
    <property type="entry name" value="MFS_trans_sf"/>
</dbReference>
<evidence type="ECO:0000256" key="6">
    <source>
        <dbReference type="SAM" id="Phobius"/>
    </source>
</evidence>
<evidence type="ECO:0000256" key="4">
    <source>
        <dbReference type="ARBA" id="ARBA00023136"/>
    </source>
</evidence>
<feature type="transmembrane region" description="Helical" evidence="6">
    <location>
        <begin position="257"/>
        <end position="276"/>
    </location>
</feature>
<dbReference type="PANTHER" id="PTHR11662:SF415">
    <property type="entry name" value="AT30085P-RELATED"/>
    <property type="match status" value="1"/>
</dbReference>
<evidence type="ECO:0000256" key="5">
    <source>
        <dbReference type="SAM" id="MobiDB-lite"/>
    </source>
</evidence>
<feature type="compositionally biased region" description="Basic and acidic residues" evidence="5">
    <location>
        <begin position="444"/>
        <end position="456"/>
    </location>
</feature>
<evidence type="ECO:0000256" key="2">
    <source>
        <dbReference type="ARBA" id="ARBA00022692"/>
    </source>
</evidence>
<dbReference type="InterPro" id="IPR011701">
    <property type="entry name" value="MFS"/>
</dbReference>
<sequence length="467" mass="52968">MVVQTKSFENATCKLEKGQESVLENIGGGKIDWDEHIQSYVLLSFYIGYTITQLLAGVICDKVGAKYPVVVSIGLSTITTMLIPVTVMSKFHWLYPFTLRFLCGLGQGFAFPAVTTFLARWVPSDERGVLGSIVYSGYSFGIVFGTLISGLSIDYFSHWAAPYYIWSFAGVVWLPFFVLWATSEPVDHKYITPEEMALIESNIESKQKSVIPLRKILSDIGVWGLIIGQTGNNYITLNLITYLPKYLNNVLNYNMQQNAWASSLPFIGMFLSGIMCGRISDYLTKKKNVNVNLMRKVCTFLGTCGPAFFLLLSGYANCNRLNAMIFICISIFFKGPFYAGLKINGMDLTTHYAGTLMSFSNGFGSMPGFIGPYVIGKLAPNNALHEWQLVYWITLAVTIVCTIFYLLTGKARRAKWDYTDEEWNQLDHTKKKRKWYLQYSPEEIQQRQTDREERRLRSLSRSKKIPK</sequence>